<keyword evidence="3 8" id="KW-0328">Glycosyltransferase</keyword>
<keyword evidence="6" id="KW-1133">Transmembrane helix</keyword>
<accession>A0AAD9IYV5</accession>
<keyword evidence="10" id="KW-1185">Reference proteome</keyword>
<proteinExistence type="inferred from homology"/>
<dbReference type="Proteomes" id="UP001208570">
    <property type="component" value="Unassembled WGS sequence"/>
</dbReference>
<evidence type="ECO:0000256" key="7">
    <source>
        <dbReference type="ARBA" id="ARBA00023136"/>
    </source>
</evidence>
<dbReference type="AlphaFoldDB" id="A0AAD9IYV5"/>
<protein>
    <recommendedName>
        <fullName evidence="8">Glycosyltransferase family 92 protein</fullName>
        <ecNumber evidence="8">2.4.1.-</ecNumber>
    </recommendedName>
</protein>
<sequence length="421" mass="48564">MTSCVGNPIPRSRLVASWWPCLRSRQWSSHPFVVAIYVCLILNALFDWKPRNYLRYAINFENITLPSASDPDDWQVVVDRIAYVYSAFVDRKSTSGYSLIRILGALNRDELKRIASTNNTGYLCHLWYLTGMPLRRFNITAKIRKVIYLAVLKEFCNVQFFCSVPISPSTLDHAVISMMKEKANITMNAMRLNSNFQRGTEYNFTVCLAQPLFGNVSTRWFVEWVEANALFGADKILVHNFNISSSLKPYIDYYRKIGYIVTVDLDELIVPRYSDDWSWADMIRRVQCVPNVTSYGVRQLLYNMSPHQSLGAQLTGLITLDRVYRSKQVYGYPHHGKYIADSVQTTTNMLTHRLAKPQHTKDRTCLMPINIGGNHHYRGRRYPAKNNTLVLDDKMTKYGELLWVKVADVIRVVSSKTRPRG</sequence>
<keyword evidence="7" id="KW-0472">Membrane</keyword>
<dbReference type="PANTHER" id="PTHR21461">
    <property type="entry name" value="GLYCOSYLTRANSFERASE FAMILY 92 PROTEIN"/>
    <property type="match status" value="1"/>
</dbReference>
<reference evidence="9" key="1">
    <citation type="journal article" date="2023" name="Mol. Biol. Evol.">
        <title>Third-Generation Sequencing Reveals the Adaptive Role of the Epigenome in Three Deep-Sea Polychaetes.</title>
        <authorList>
            <person name="Perez M."/>
            <person name="Aroh O."/>
            <person name="Sun Y."/>
            <person name="Lan Y."/>
            <person name="Juniper S.K."/>
            <person name="Young C.R."/>
            <person name="Angers B."/>
            <person name="Qian P.Y."/>
        </authorList>
    </citation>
    <scope>NUCLEOTIDE SEQUENCE</scope>
    <source>
        <strain evidence="9">P08H-3</strain>
    </source>
</reference>
<dbReference type="EC" id="2.4.1.-" evidence="8"/>
<evidence type="ECO:0000256" key="1">
    <source>
        <dbReference type="ARBA" id="ARBA00004167"/>
    </source>
</evidence>
<evidence type="ECO:0000313" key="9">
    <source>
        <dbReference type="EMBL" id="KAK2143106.1"/>
    </source>
</evidence>
<keyword evidence="5" id="KW-0812">Transmembrane</keyword>
<evidence type="ECO:0000256" key="5">
    <source>
        <dbReference type="ARBA" id="ARBA00022692"/>
    </source>
</evidence>
<name>A0AAD9IYV5_9ANNE</name>
<dbReference type="Pfam" id="PF01697">
    <property type="entry name" value="Glyco_transf_92"/>
    <property type="match status" value="1"/>
</dbReference>
<evidence type="ECO:0000256" key="6">
    <source>
        <dbReference type="ARBA" id="ARBA00022989"/>
    </source>
</evidence>
<evidence type="ECO:0000256" key="2">
    <source>
        <dbReference type="ARBA" id="ARBA00007647"/>
    </source>
</evidence>
<keyword evidence="4 8" id="KW-0808">Transferase</keyword>
<dbReference type="GO" id="GO:0016757">
    <property type="term" value="F:glycosyltransferase activity"/>
    <property type="evidence" value="ECO:0007669"/>
    <property type="project" value="UniProtKB-UniRule"/>
</dbReference>
<comment type="similarity">
    <text evidence="2 8">Belongs to the glycosyltransferase 92 family.</text>
</comment>
<gene>
    <name evidence="9" type="ORF">LSH36_877g01105</name>
</gene>
<evidence type="ECO:0000256" key="3">
    <source>
        <dbReference type="ARBA" id="ARBA00022676"/>
    </source>
</evidence>
<dbReference type="GO" id="GO:0005737">
    <property type="term" value="C:cytoplasm"/>
    <property type="evidence" value="ECO:0007669"/>
    <property type="project" value="TreeGrafter"/>
</dbReference>
<evidence type="ECO:0000256" key="4">
    <source>
        <dbReference type="ARBA" id="ARBA00022679"/>
    </source>
</evidence>
<comment type="caution">
    <text evidence="9">The sequence shown here is derived from an EMBL/GenBank/DDBJ whole genome shotgun (WGS) entry which is preliminary data.</text>
</comment>
<dbReference type="GO" id="GO:0016020">
    <property type="term" value="C:membrane"/>
    <property type="evidence" value="ECO:0007669"/>
    <property type="project" value="UniProtKB-SubCell"/>
</dbReference>
<evidence type="ECO:0000256" key="8">
    <source>
        <dbReference type="RuleBase" id="RU366017"/>
    </source>
</evidence>
<comment type="subcellular location">
    <subcellularLocation>
        <location evidence="1">Membrane</location>
        <topology evidence="1">Single-pass membrane protein</topology>
    </subcellularLocation>
</comment>
<evidence type="ECO:0000313" key="10">
    <source>
        <dbReference type="Proteomes" id="UP001208570"/>
    </source>
</evidence>
<dbReference type="InterPro" id="IPR008166">
    <property type="entry name" value="Glyco_transf_92"/>
</dbReference>
<dbReference type="EMBL" id="JAODUP010000877">
    <property type="protein sequence ID" value="KAK2143106.1"/>
    <property type="molecule type" value="Genomic_DNA"/>
</dbReference>
<organism evidence="9 10">
    <name type="scientific">Paralvinella palmiformis</name>
    <dbReference type="NCBI Taxonomy" id="53620"/>
    <lineage>
        <taxon>Eukaryota</taxon>
        <taxon>Metazoa</taxon>
        <taxon>Spiralia</taxon>
        <taxon>Lophotrochozoa</taxon>
        <taxon>Annelida</taxon>
        <taxon>Polychaeta</taxon>
        <taxon>Sedentaria</taxon>
        <taxon>Canalipalpata</taxon>
        <taxon>Terebellida</taxon>
        <taxon>Terebelliformia</taxon>
        <taxon>Alvinellidae</taxon>
        <taxon>Paralvinella</taxon>
    </lineage>
</organism>
<dbReference type="PANTHER" id="PTHR21461:SF69">
    <property type="entry name" value="GLYCOSYLTRANSFERASE FAMILY 92 PROTEIN"/>
    <property type="match status" value="1"/>
</dbReference>